<organism evidence="3 4">
    <name type="scientific">Rhizopus oryzae</name>
    <name type="common">Mucormycosis agent</name>
    <name type="synonym">Rhizopus arrhizus var. delemar</name>
    <dbReference type="NCBI Taxonomy" id="64495"/>
    <lineage>
        <taxon>Eukaryota</taxon>
        <taxon>Fungi</taxon>
        <taxon>Fungi incertae sedis</taxon>
        <taxon>Mucoromycota</taxon>
        <taxon>Mucoromycotina</taxon>
        <taxon>Mucoromycetes</taxon>
        <taxon>Mucorales</taxon>
        <taxon>Mucorineae</taxon>
        <taxon>Rhizopodaceae</taxon>
        <taxon>Rhizopus</taxon>
    </lineage>
</organism>
<keyword evidence="4" id="KW-1185">Reference proteome</keyword>
<evidence type="ECO:0000313" key="3">
    <source>
        <dbReference type="EMBL" id="KAG1302676.1"/>
    </source>
</evidence>
<evidence type="ECO:0000256" key="1">
    <source>
        <dbReference type="SAM" id="MobiDB-lite"/>
    </source>
</evidence>
<dbReference type="PANTHER" id="PTHR31635:SF196">
    <property type="entry name" value="REVERSE TRANSCRIPTASE DOMAIN-CONTAINING PROTEIN-RELATED"/>
    <property type="match status" value="1"/>
</dbReference>
<dbReference type="Proteomes" id="UP000716291">
    <property type="component" value="Unassembled WGS sequence"/>
</dbReference>
<feature type="region of interest" description="Disordered" evidence="1">
    <location>
        <begin position="442"/>
        <end position="511"/>
    </location>
</feature>
<dbReference type="SUPFAM" id="SSF56219">
    <property type="entry name" value="DNase I-like"/>
    <property type="match status" value="1"/>
</dbReference>
<feature type="domain" description="Reverse transcriptase" evidence="2">
    <location>
        <begin position="993"/>
        <end position="1317"/>
    </location>
</feature>
<dbReference type="InterPro" id="IPR000477">
    <property type="entry name" value="RT_dom"/>
</dbReference>
<dbReference type="Gene3D" id="3.60.10.10">
    <property type="entry name" value="Endonuclease/exonuclease/phosphatase"/>
    <property type="match status" value="1"/>
</dbReference>
<dbReference type="PANTHER" id="PTHR31635">
    <property type="entry name" value="REVERSE TRANSCRIPTASE DOMAIN-CONTAINING PROTEIN-RELATED"/>
    <property type="match status" value="1"/>
</dbReference>
<feature type="region of interest" description="Disordered" evidence="1">
    <location>
        <begin position="17"/>
        <end position="45"/>
    </location>
</feature>
<dbReference type="InterPro" id="IPR043502">
    <property type="entry name" value="DNA/RNA_pol_sf"/>
</dbReference>
<dbReference type="SUPFAM" id="SSF56672">
    <property type="entry name" value="DNA/RNA polymerases"/>
    <property type="match status" value="1"/>
</dbReference>
<comment type="caution">
    <text evidence="3">The sequence shown here is derived from an EMBL/GenBank/DDBJ whole genome shotgun (WGS) entry which is preliminary data.</text>
</comment>
<dbReference type="InterPro" id="IPR036691">
    <property type="entry name" value="Endo/exonu/phosph_ase_sf"/>
</dbReference>
<reference evidence="3" key="1">
    <citation type="journal article" date="2020" name="Microb. Genom.">
        <title>Genetic diversity of clinical and environmental Mucorales isolates obtained from an investigation of mucormycosis cases among solid organ transplant recipients.</title>
        <authorList>
            <person name="Nguyen M.H."/>
            <person name="Kaul D."/>
            <person name="Muto C."/>
            <person name="Cheng S.J."/>
            <person name="Richter R.A."/>
            <person name="Bruno V.M."/>
            <person name="Liu G."/>
            <person name="Beyhan S."/>
            <person name="Sundermann A.J."/>
            <person name="Mounaud S."/>
            <person name="Pasculle A.W."/>
            <person name="Nierman W.C."/>
            <person name="Driscoll E."/>
            <person name="Cumbie R."/>
            <person name="Clancy C.J."/>
            <person name="Dupont C.L."/>
        </authorList>
    </citation>
    <scope>NUCLEOTIDE SEQUENCE</scope>
    <source>
        <strain evidence="3">GL11</strain>
    </source>
</reference>
<dbReference type="Pfam" id="PF00078">
    <property type="entry name" value="RVT_1"/>
    <property type="match status" value="1"/>
</dbReference>
<evidence type="ECO:0000313" key="4">
    <source>
        <dbReference type="Proteomes" id="UP000716291"/>
    </source>
</evidence>
<evidence type="ECO:0000259" key="2">
    <source>
        <dbReference type="PROSITE" id="PS50878"/>
    </source>
</evidence>
<gene>
    <name evidence="3" type="ORF">G6F64_010726</name>
</gene>
<feature type="region of interest" description="Disordered" evidence="1">
    <location>
        <begin position="75"/>
        <end position="98"/>
    </location>
</feature>
<dbReference type="CDD" id="cd01650">
    <property type="entry name" value="RT_nLTR_like"/>
    <property type="match status" value="1"/>
</dbReference>
<protein>
    <recommendedName>
        <fullName evidence="2">Reverse transcriptase domain-containing protein</fullName>
    </recommendedName>
</protein>
<proteinExistence type="predicted"/>
<dbReference type="EMBL" id="JAANQT010002320">
    <property type="protein sequence ID" value="KAG1302676.1"/>
    <property type="molecule type" value="Genomic_DNA"/>
</dbReference>
<dbReference type="PROSITE" id="PS50878">
    <property type="entry name" value="RT_POL"/>
    <property type="match status" value="1"/>
</dbReference>
<feature type="compositionally biased region" description="Low complexity" evidence="1">
    <location>
        <begin position="470"/>
        <end position="482"/>
    </location>
</feature>
<sequence>MICEHNTFDKTILIHNIQQQPKPPITSTNQSNTSTDLSQDSTETSLPLNLAPLKRSHSKIDLSLLETIMAPTVPTKKATRAASTQRDPYPKPASTKATKETPIDISFAGNQNPFETKQDTFASQDAEVNLPTPDVVEHTDASQPPAWLIEFQNQIRAHDARLTQIESRELEIVALREQLNETHSALTEAHSQIALLRAQLHANQLSDNHAAFTPEIDSTMENNADFPTLKQPSRDTRVAESQHAVDDFDASKIEPDLPAAYATRRVSFATVAKKVPSSSGKHQRRQPTRRQKQFVALSFTPPSESQGFQYVYLPCRKKEPRRAMREKFHKLGITRTRILDVHFPDQNVVAILVHNDYVTHVTDILVRYKIPILSDFNPLNPTILRDPKLLVEMVTTEERVQKLTDLQQSRLIKCLQFVQHPTSAAIARDFVRQQWLTPEQAQPYIENTYTKPPPTASDSSDKDQAMQDIAATFSTPATTSPADIAPIQDSSSFADDGESATSLTKPSQPQTSQSFIRFLRSQSLDILSLQETHAHDIPTQTSLNVQFQAKSACWTKYCGVVSLNPQVVLTPFLITRDQHMIICHIKHNNNLFPPITLVNIYAPAQPQLRRQFYAELLQCPIFAHCDFNYHLPSFPPLEGDFAQNPIHPSADPSCMSLKQIQTAWHSLLLTSFTYCSLTRSDCPAAPTFRRGTTCSTIDYIFASESLLANIHASAVDFLQPTWTDHALLTTSFKFVQNHQGPGLWRANPHLAKNAFFINDLSTALEKFHDSMADSALSVQDQWDLLKTTVRSVAHTTARRKAEWRQRQLKRLQRKRNKMFREYSSSTLQQRLPIVETQIGALQLDAAVNDTLRAGRHWQEHGETSAGFLKRTIEQKAVKRLIPELRHPETNEICSTPPHLHDAVCSFYQSLYTPDDIDHANVELLANSIPTTDRLPDTCHSLITRPFHITEIRRGASRSPRKSSPGPDGLPYEILCVVLENERSAALATKVYSDALQNALYPSSWQETCMSLLPKKGDLTSLKNWRPISLINTDAKVFTRLLNARLMPYLSKIITTNQLGFMPGRFIADHGQLLQLIQMSAEKTDSTTIGLLLDQEKAYDRIHPSYLSRIMLAFNIPQLIVDTVISLFFYTRIQVNINGHLTDTRITQSRGLRQGDPLSPLLFNIAFDPFLRMVSQDHHLKGFNFTTELPSSHLPASFEYTLQRFDQLHLSDDAPNIDPSVGPSHDPPSVSPPSVKILAYADDALIFLKDTLDFLRLQQAVNIYSTASNALLNYNKTQAFSLSGDPHPQWQAFLAEHNITLWHDRNSPSHLTYLGFAICSGTSQRSNFANLLTQKIQHACFVHSQRQLSVRGKATVLNTLIYSRLWHVIRLFPFTKAQLQKIRSIGNSFINQGIFPKLSHDLICLDRSSGGLGVLDPSLQQQALQWRWLRPLLLFSDKIHQSSPCLPYLRYVLNWFYSSDTYPTYHWALLFPASTFLQPSTPFHTFSILVTSTLTPVFAYLY</sequence>
<name>A0A9P7BN51_RHIOR</name>
<accession>A0A9P7BN51</accession>
<feature type="compositionally biased region" description="Polar residues" evidence="1">
    <location>
        <begin position="488"/>
        <end position="511"/>
    </location>
</feature>